<comment type="similarity">
    <text evidence="2 8">Belongs to the glycosyl hydrolase 28 family.</text>
</comment>
<dbReference type="AlphaFoldDB" id="A0A6A4QBM3"/>
<organism evidence="9 10">
    <name type="scientific">Lupinus albus</name>
    <name type="common">White lupine</name>
    <name type="synonym">Lupinus termis</name>
    <dbReference type="NCBI Taxonomy" id="3870"/>
    <lineage>
        <taxon>Eukaryota</taxon>
        <taxon>Viridiplantae</taxon>
        <taxon>Streptophyta</taxon>
        <taxon>Embryophyta</taxon>
        <taxon>Tracheophyta</taxon>
        <taxon>Spermatophyta</taxon>
        <taxon>Magnoliopsida</taxon>
        <taxon>eudicotyledons</taxon>
        <taxon>Gunneridae</taxon>
        <taxon>Pentapetalae</taxon>
        <taxon>rosids</taxon>
        <taxon>fabids</taxon>
        <taxon>Fabales</taxon>
        <taxon>Fabaceae</taxon>
        <taxon>Papilionoideae</taxon>
        <taxon>50 kb inversion clade</taxon>
        <taxon>genistoids sensu lato</taxon>
        <taxon>core genistoids</taxon>
        <taxon>Genisteae</taxon>
        <taxon>Lupinus</taxon>
    </lineage>
</organism>
<gene>
    <name evidence="9" type="ORF">Lalb_Chr07g0194721</name>
</gene>
<keyword evidence="5 8" id="KW-0378">Hydrolase</keyword>
<evidence type="ECO:0000256" key="4">
    <source>
        <dbReference type="ARBA" id="ARBA00022525"/>
    </source>
</evidence>
<evidence type="ECO:0000256" key="7">
    <source>
        <dbReference type="ARBA" id="ARBA00023316"/>
    </source>
</evidence>
<accession>A0A6A4QBM3</accession>
<keyword evidence="7" id="KW-0961">Cell wall biogenesis/degradation</keyword>
<evidence type="ECO:0000256" key="8">
    <source>
        <dbReference type="RuleBase" id="RU361169"/>
    </source>
</evidence>
<protein>
    <submittedName>
        <fullName evidence="9">Putative polygalacturonase</fullName>
    </submittedName>
</protein>
<dbReference type="EMBL" id="WOCE01000007">
    <property type="protein sequence ID" value="KAE9611160.1"/>
    <property type="molecule type" value="Genomic_DNA"/>
</dbReference>
<evidence type="ECO:0000256" key="1">
    <source>
        <dbReference type="ARBA" id="ARBA00004191"/>
    </source>
</evidence>
<evidence type="ECO:0000313" key="9">
    <source>
        <dbReference type="EMBL" id="KAE9611160.1"/>
    </source>
</evidence>
<keyword evidence="6 8" id="KW-0326">Glycosidase</keyword>
<dbReference type="GO" id="GO:0071555">
    <property type="term" value="P:cell wall organization"/>
    <property type="evidence" value="ECO:0007669"/>
    <property type="project" value="UniProtKB-KW"/>
</dbReference>
<dbReference type="OrthoDB" id="187139at2759"/>
<dbReference type="GO" id="GO:0004650">
    <property type="term" value="F:polygalacturonase activity"/>
    <property type="evidence" value="ECO:0007669"/>
    <property type="project" value="InterPro"/>
</dbReference>
<evidence type="ECO:0000256" key="6">
    <source>
        <dbReference type="ARBA" id="ARBA00023295"/>
    </source>
</evidence>
<comment type="caution">
    <text evidence="9">The sequence shown here is derived from an EMBL/GenBank/DDBJ whole genome shotgun (WGS) entry which is preliminary data.</text>
</comment>
<reference evidence="10" key="1">
    <citation type="journal article" date="2020" name="Nat. Commun.">
        <title>Genome sequence of the cluster root forming white lupin.</title>
        <authorList>
            <person name="Hufnagel B."/>
            <person name="Marques A."/>
            <person name="Soriano A."/>
            <person name="Marques L."/>
            <person name="Divol F."/>
            <person name="Doumas P."/>
            <person name="Sallet E."/>
            <person name="Mancinotti D."/>
            <person name="Carrere S."/>
            <person name="Marande W."/>
            <person name="Arribat S."/>
            <person name="Keller J."/>
            <person name="Huneau C."/>
            <person name="Blein T."/>
            <person name="Aime D."/>
            <person name="Laguerre M."/>
            <person name="Taylor J."/>
            <person name="Schubert V."/>
            <person name="Nelson M."/>
            <person name="Geu-Flores F."/>
            <person name="Crespi M."/>
            <person name="Gallardo-Guerrero K."/>
            <person name="Delaux P.-M."/>
            <person name="Salse J."/>
            <person name="Berges H."/>
            <person name="Guyot R."/>
            <person name="Gouzy J."/>
            <person name="Peret B."/>
        </authorList>
    </citation>
    <scope>NUCLEOTIDE SEQUENCE [LARGE SCALE GENOMIC DNA]</scope>
    <source>
        <strain evidence="10">cv. Amiga</strain>
    </source>
</reference>
<dbReference type="Proteomes" id="UP000447434">
    <property type="component" value="Chromosome 7"/>
</dbReference>
<evidence type="ECO:0000256" key="3">
    <source>
        <dbReference type="ARBA" id="ARBA00022512"/>
    </source>
</evidence>
<evidence type="ECO:0000313" key="10">
    <source>
        <dbReference type="Proteomes" id="UP000447434"/>
    </source>
</evidence>
<proteinExistence type="inferred from homology"/>
<keyword evidence="10" id="KW-1185">Reference proteome</keyword>
<name>A0A6A4QBM3_LUPAL</name>
<dbReference type="PANTHER" id="PTHR31375">
    <property type="match status" value="1"/>
</dbReference>
<evidence type="ECO:0000256" key="2">
    <source>
        <dbReference type="ARBA" id="ARBA00008834"/>
    </source>
</evidence>
<dbReference type="Gene3D" id="2.160.20.10">
    <property type="entry name" value="Single-stranded right-handed beta-helix, Pectin lyase-like"/>
    <property type="match status" value="1"/>
</dbReference>
<keyword evidence="4" id="KW-0964">Secreted</keyword>
<dbReference type="InterPro" id="IPR000743">
    <property type="entry name" value="Glyco_hydro_28"/>
</dbReference>
<comment type="subcellular location">
    <subcellularLocation>
        <location evidence="1">Secreted</location>
        <location evidence="1">Cell wall</location>
    </subcellularLocation>
</comment>
<keyword evidence="3" id="KW-0134">Cell wall</keyword>
<evidence type="ECO:0000256" key="5">
    <source>
        <dbReference type="ARBA" id="ARBA00022801"/>
    </source>
</evidence>
<dbReference type="InterPro" id="IPR011050">
    <property type="entry name" value="Pectin_lyase_fold/virulence"/>
</dbReference>
<dbReference type="InterPro" id="IPR012334">
    <property type="entry name" value="Pectin_lyas_fold"/>
</dbReference>
<dbReference type="SUPFAM" id="SSF51126">
    <property type="entry name" value="Pectin lyase-like"/>
    <property type="match status" value="1"/>
</dbReference>
<dbReference type="GO" id="GO:0005975">
    <property type="term" value="P:carbohydrate metabolic process"/>
    <property type="evidence" value="ECO:0007669"/>
    <property type="project" value="InterPro"/>
</dbReference>
<sequence length="113" mass="12309">MGAPGFVRKITFEDIILIDAANPIIIDQHYGSKHPHKDAVSMPVSDVTFRGIKGTCVKDKAINLNCSINGCYNITLDQINIVSSEPKKKAQAFTINAHGKVHNVIPRVSGLLE</sequence>
<dbReference type="Pfam" id="PF00295">
    <property type="entry name" value="Glyco_hydro_28"/>
    <property type="match status" value="1"/>
</dbReference>